<sequence length="244" mass="27576">MNDLSVTTFTQDGYIKQVEYAQKAVSDSETILGVRCKDGVILGAEKKLQTKLMVEDSDRRIYNIQKNIGMIVGGRIPDGRNVVHRARKEAQEYEKYFSMPISGRILSERTGQYLHAHTLYGAYRPFGCSVIISSYDPIDGLQLHQSDNAGYCLGYYACAQGQGKQEVMAHFGRRNFRDLTCEEALPYVILALNKARKEANEGIYQYEVSWITEKNNYVHCHVPNDIRDSAQVQAEAMIEAEDSA</sequence>
<keyword evidence="5" id="KW-1185">Reference proteome</keyword>
<dbReference type="GeneID" id="7838945"/>
<dbReference type="OMA" id="VEPNGAC"/>
<dbReference type="PROSITE" id="PS51475">
    <property type="entry name" value="PROTEASOME_ALPHA_2"/>
    <property type="match status" value="1"/>
</dbReference>
<proteinExistence type="inferred from homology"/>
<dbReference type="Pfam" id="PF00227">
    <property type="entry name" value="Proteasome"/>
    <property type="match status" value="1"/>
</dbReference>
<dbReference type="eggNOG" id="KOG0184">
    <property type="taxonomic scope" value="Eukaryota"/>
</dbReference>
<feature type="domain" description="Proteasome alpha-type subunits" evidence="3">
    <location>
        <begin position="2"/>
        <end position="24"/>
    </location>
</feature>
<dbReference type="InterPro" id="IPR001353">
    <property type="entry name" value="Proteasome_sua/b"/>
</dbReference>
<dbReference type="InterPro" id="IPR050115">
    <property type="entry name" value="Proteasome_alpha"/>
</dbReference>
<dbReference type="STRING" id="312017.I7LTH6"/>
<dbReference type="InterPro" id="IPR023332">
    <property type="entry name" value="Proteasome_alpha-type"/>
</dbReference>
<dbReference type="EMBL" id="GG662587">
    <property type="protein sequence ID" value="EAR85260.2"/>
    <property type="molecule type" value="Genomic_DNA"/>
</dbReference>
<organism evidence="4 5">
    <name type="scientific">Tetrahymena thermophila (strain SB210)</name>
    <dbReference type="NCBI Taxonomy" id="312017"/>
    <lineage>
        <taxon>Eukaryota</taxon>
        <taxon>Sar</taxon>
        <taxon>Alveolata</taxon>
        <taxon>Ciliophora</taxon>
        <taxon>Intramacronucleata</taxon>
        <taxon>Oligohymenophorea</taxon>
        <taxon>Hymenostomatida</taxon>
        <taxon>Tetrahymenina</taxon>
        <taxon>Tetrahymenidae</taxon>
        <taxon>Tetrahymena</taxon>
    </lineage>
</organism>
<dbReference type="OrthoDB" id="431557at2759"/>
<reference evidence="5" key="1">
    <citation type="journal article" date="2006" name="PLoS Biol.">
        <title>Macronuclear genome sequence of the ciliate Tetrahymena thermophila, a model eukaryote.</title>
        <authorList>
            <person name="Eisen J.A."/>
            <person name="Coyne R.S."/>
            <person name="Wu M."/>
            <person name="Wu D."/>
            <person name="Thiagarajan M."/>
            <person name="Wortman J.R."/>
            <person name="Badger J.H."/>
            <person name="Ren Q."/>
            <person name="Amedeo P."/>
            <person name="Jones K.M."/>
            <person name="Tallon L.J."/>
            <person name="Delcher A.L."/>
            <person name="Salzberg S.L."/>
            <person name="Silva J.C."/>
            <person name="Haas B.J."/>
            <person name="Majoros W.H."/>
            <person name="Farzad M."/>
            <person name="Carlton J.M."/>
            <person name="Smith R.K. Jr."/>
            <person name="Garg J."/>
            <person name="Pearlman R.E."/>
            <person name="Karrer K.M."/>
            <person name="Sun L."/>
            <person name="Manning G."/>
            <person name="Elde N.C."/>
            <person name="Turkewitz A.P."/>
            <person name="Asai D.J."/>
            <person name="Wilkes D.E."/>
            <person name="Wang Y."/>
            <person name="Cai H."/>
            <person name="Collins K."/>
            <person name="Stewart B.A."/>
            <person name="Lee S.R."/>
            <person name="Wilamowska K."/>
            <person name="Weinberg Z."/>
            <person name="Ruzzo W.L."/>
            <person name="Wloga D."/>
            <person name="Gaertig J."/>
            <person name="Frankel J."/>
            <person name="Tsao C.-C."/>
            <person name="Gorovsky M.A."/>
            <person name="Keeling P.J."/>
            <person name="Waller R.F."/>
            <person name="Patron N.J."/>
            <person name="Cherry J.M."/>
            <person name="Stover N.A."/>
            <person name="Krieger C.J."/>
            <person name="del Toro C."/>
            <person name="Ryder H.F."/>
            <person name="Williamson S.C."/>
            <person name="Barbeau R.A."/>
            <person name="Hamilton E.P."/>
            <person name="Orias E."/>
        </authorList>
    </citation>
    <scope>NUCLEOTIDE SEQUENCE [LARGE SCALE GENOMIC DNA]</scope>
    <source>
        <strain evidence="5">SB210</strain>
    </source>
</reference>
<evidence type="ECO:0000259" key="3">
    <source>
        <dbReference type="SMART" id="SM00948"/>
    </source>
</evidence>
<dbReference type="AlphaFoldDB" id="I7LTH6"/>
<evidence type="ECO:0000256" key="2">
    <source>
        <dbReference type="PROSITE-ProRule" id="PRU00808"/>
    </source>
</evidence>
<dbReference type="PANTHER" id="PTHR11599">
    <property type="entry name" value="PROTEASOME SUBUNIT ALPHA/BETA"/>
    <property type="match status" value="1"/>
</dbReference>
<dbReference type="SUPFAM" id="SSF56235">
    <property type="entry name" value="N-terminal nucleophile aminohydrolases (Ntn hydrolases)"/>
    <property type="match status" value="1"/>
</dbReference>
<dbReference type="InterPro" id="IPR029055">
    <property type="entry name" value="Ntn_hydrolases_N"/>
</dbReference>
<dbReference type="InParanoid" id="I7LTH6"/>
<accession>I7LTH6</accession>
<dbReference type="FunCoup" id="I7LTH6">
    <property type="interactions" value="397"/>
</dbReference>
<protein>
    <submittedName>
        <fullName evidence="4">Proteasome subunit alpha type protein</fullName>
    </submittedName>
</protein>
<dbReference type="KEGG" id="tet:TTHERM_00487110"/>
<dbReference type="SMART" id="SM00948">
    <property type="entry name" value="Proteasome_A_N"/>
    <property type="match status" value="1"/>
</dbReference>
<dbReference type="GO" id="GO:0019773">
    <property type="term" value="C:proteasome core complex, alpha-subunit complex"/>
    <property type="evidence" value="ECO:0007669"/>
    <property type="project" value="UniProtKB-UniRule"/>
</dbReference>
<dbReference type="Pfam" id="PF10584">
    <property type="entry name" value="Proteasome_A_N"/>
    <property type="match status" value="1"/>
</dbReference>
<evidence type="ECO:0000313" key="5">
    <source>
        <dbReference type="Proteomes" id="UP000009168"/>
    </source>
</evidence>
<dbReference type="Gene3D" id="3.60.20.10">
    <property type="entry name" value="Glutamine Phosphoribosylpyrophosphate, subunit 1, domain 1"/>
    <property type="match status" value="1"/>
</dbReference>
<dbReference type="GO" id="GO:0006511">
    <property type="term" value="P:ubiquitin-dependent protein catabolic process"/>
    <property type="evidence" value="ECO:0007669"/>
    <property type="project" value="InterPro"/>
</dbReference>
<keyword evidence="1 2" id="KW-0647">Proteasome</keyword>
<name>I7LTH6_TETTS</name>
<comment type="similarity">
    <text evidence="2">Belongs to the peptidase T1A family.</text>
</comment>
<evidence type="ECO:0000313" key="4">
    <source>
        <dbReference type="EMBL" id="EAR85260.2"/>
    </source>
</evidence>
<dbReference type="Proteomes" id="UP000009168">
    <property type="component" value="Unassembled WGS sequence"/>
</dbReference>
<dbReference type="RefSeq" id="XP_001032923.2">
    <property type="nucleotide sequence ID" value="XM_001032923.3"/>
</dbReference>
<gene>
    <name evidence="4" type="ORF">TTHERM_00487110</name>
</gene>
<dbReference type="InterPro" id="IPR000426">
    <property type="entry name" value="Proteasome_asu_N"/>
</dbReference>
<evidence type="ECO:0000256" key="1">
    <source>
        <dbReference type="ARBA" id="ARBA00022942"/>
    </source>
</evidence>
<dbReference type="HOGENOM" id="CLU_035750_0_0_1"/>